<dbReference type="InterPro" id="IPR010795">
    <property type="entry name" value="Prenylcys_lyase"/>
</dbReference>
<proteinExistence type="predicted"/>
<feature type="non-terminal residue" evidence="2">
    <location>
        <position position="1"/>
    </location>
</feature>
<evidence type="ECO:0000259" key="1">
    <source>
        <dbReference type="Pfam" id="PF07156"/>
    </source>
</evidence>
<evidence type="ECO:0000313" key="3">
    <source>
        <dbReference type="Proteomes" id="UP001159427"/>
    </source>
</evidence>
<organism evidence="2 3">
    <name type="scientific">Porites evermanni</name>
    <dbReference type="NCBI Taxonomy" id="104178"/>
    <lineage>
        <taxon>Eukaryota</taxon>
        <taxon>Metazoa</taxon>
        <taxon>Cnidaria</taxon>
        <taxon>Anthozoa</taxon>
        <taxon>Hexacorallia</taxon>
        <taxon>Scleractinia</taxon>
        <taxon>Fungiina</taxon>
        <taxon>Poritidae</taxon>
        <taxon>Porites</taxon>
    </lineage>
</organism>
<keyword evidence="3" id="KW-1185">Reference proteome</keyword>
<sequence>CVSQKEKYSAVFFKNYLKQCHWPVLKEGCGQLKAETGDVCDGLLSNSKATVYKNTRVTEVVKKNNGNTERPVYTLKGDGNISDKQYDMVIVAVPLEISSYFFYCKGCKN</sequence>
<accession>A0ABN8LT13</accession>
<evidence type="ECO:0000313" key="2">
    <source>
        <dbReference type="EMBL" id="CAH3020395.1"/>
    </source>
</evidence>
<dbReference type="Proteomes" id="UP001159427">
    <property type="component" value="Unassembled WGS sequence"/>
</dbReference>
<reference evidence="2 3" key="1">
    <citation type="submission" date="2022-05" db="EMBL/GenBank/DDBJ databases">
        <authorList>
            <consortium name="Genoscope - CEA"/>
            <person name="William W."/>
        </authorList>
    </citation>
    <scope>NUCLEOTIDE SEQUENCE [LARGE SCALE GENOMIC DNA]</scope>
</reference>
<dbReference type="InterPro" id="IPR036188">
    <property type="entry name" value="FAD/NAD-bd_sf"/>
</dbReference>
<dbReference type="SUPFAM" id="SSF51905">
    <property type="entry name" value="FAD/NAD(P)-binding domain"/>
    <property type="match status" value="1"/>
</dbReference>
<dbReference type="Pfam" id="PF07156">
    <property type="entry name" value="Prenylcys_lyase"/>
    <property type="match status" value="1"/>
</dbReference>
<feature type="domain" description="Prenylcysteine lyase" evidence="1">
    <location>
        <begin position="38"/>
        <end position="97"/>
    </location>
</feature>
<name>A0ABN8LT13_9CNID</name>
<gene>
    <name evidence="2" type="ORF">PEVE_00006970</name>
</gene>
<comment type="caution">
    <text evidence="2">The sequence shown here is derived from an EMBL/GenBank/DDBJ whole genome shotgun (WGS) entry which is preliminary data.</text>
</comment>
<dbReference type="EMBL" id="CALNXI010000146">
    <property type="protein sequence ID" value="CAH3020395.1"/>
    <property type="molecule type" value="Genomic_DNA"/>
</dbReference>
<protein>
    <recommendedName>
        <fullName evidence="1">Prenylcysteine lyase domain-containing protein</fullName>
    </recommendedName>
</protein>
<feature type="non-terminal residue" evidence="2">
    <location>
        <position position="109"/>
    </location>
</feature>